<evidence type="ECO:0000256" key="2">
    <source>
        <dbReference type="ARBA" id="ARBA00022448"/>
    </source>
</evidence>
<protein>
    <recommendedName>
        <fullName evidence="6">ABC transporter domain-containing protein</fullName>
    </recommendedName>
</protein>
<dbReference type="Proteomes" id="UP000464178">
    <property type="component" value="Chromosome"/>
</dbReference>
<keyword evidence="2" id="KW-0813">Transport</keyword>
<dbReference type="AlphaFoldDB" id="A0A6P2D3E1"/>
<evidence type="ECO:0000256" key="1">
    <source>
        <dbReference type="ARBA" id="ARBA00005417"/>
    </source>
</evidence>
<gene>
    <name evidence="7" type="ORF">SOIL9_38040</name>
</gene>
<proteinExistence type="inferred from homology"/>
<dbReference type="GO" id="GO:0016887">
    <property type="term" value="F:ATP hydrolysis activity"/>
    <property type="evidence" value="ECO:0007669"/>
    <property type="project" value="InterPro"/>
</dbReference>
<keyword evidence="4 7" id="KW-0067">ATP-binding</keyword>
<accession>A0A6P2D3E1</accession>
<name>A0A6P2D3E1_9BACT</name>
<dbReference type="PROSITE" id="PS00211">
    <property type="entry name" value="ABC_TRANSPORTER_1"/>
    <property type="match status" value="1"/>
</dbReference>
<dbReference type="SMART" id="SM00382">
    <property type="entry name" value="AAA"/>
    <property type="match status" value="1"/>
</dbReference>
<dbReference type="InterPro" id="IPR003593">
    <property type="entry name" value="AAA+_ATPase"/>
</dbReference>
<keyword evidence="8" id="KW-1185">Reference proteome</keyword>
<evidence type="ECO:0000256" key="4">
    <source>
        <dbReference type="ARBA" id="ARBA00022840"/>
    </source>
</evidence>
<dbReference type="EMBL" id="LR593886">
    <property type="protein sequence ID" value="VTR93910.1"/>
    <property type="molecule type" value="Genomic_DNA"/>
</dbReference>
<keyword evidence="3" id="KW-0547">Nucleotide-binding</keyword>
<dbReference type="RefSeq" id="WP_232069668.1">
    <property type="nucleotide sequence ID" value="NZ_LR593886.1"/>
</dbReference>
<dbReference type="KEGG" id="gms:SOIL9_38040"/>
<sequence>MMRTESELVAPPRTHAVVPPPPPVPAARPPLLLFEQVSKWYGTVLALNQVTLELTGGITGLVGANGAGKSTLLRMANGQLKPTLGRVSVRGIDSWDWRARRLVGYCPDIDAFYEDLSGRRFVWVMARLCGYTRSESTRRTEAVLGRVGMTDRADRKLRGYSKGMRQRIKLAQALLHDPELLILDEPLSGIDPIGRQELLELFQALAAQGKCLLISSHELEALEKLTNHVVIMARGRVAAVGTLQQIRDLLDDHPLSVRIDVDRPREVARLLLETPEVLAVDVEPKLADGVAALVVKARNPKRFFELFGRLAVEHRLEVQRLEPLDESAHAILGYLLGGSGKT</sequence>
<feature type="region of interest" description="Disordered" evidence="5">
    <location>
        <begin position="1"/>
        <end position="22"/>
    </location>
</feature>
<dbReference type="Gene3D" id="3.40.50.300">
    <property type="entry name" value="P-loop containing nucleotide triphosphate hydrolases"/>
    <property type="match status" value="1"/>
</dbReference>
<dbReference type="PANTHER" id="PTHR43335:SF11">
    <property type="entry name" value="ABC TRANSPORTER RELATED"/>
    <property type="match status" value="1"/>
</dbReference>
<evidence type="ECO:0000313" key="7">
    <source>
        <dbReference type="EMBL" id="VTR93910.1"/>
    </source>
</evidence>
<organism evidence="7 8">
    <name type="scientific">Gemmata massiliana</name>
    <dbReference type="NCBI Taxonomy" id="1210884"/>
    <lineage>
        <taxon>Bacteria</taxon>
        <taxon>Pseudomonadati</taxon>
        <taxon>Planctomycetota</taxon>
        <taxon>Planctomycetia</taxon>
        <taxon>Gemmatales</taxon>
        <taxon>Gemmataceae</taxon>
        <taxon>Gemmata</taxon>
    </lineage>
</organism>
<feature type="domain" description="ABC transporter" evidence="6">
    <location>
        <begin position="32"/>
        <end position="259"/>
    </location>
</feature>
<dbReference type="CDD" id="cd03230">
    <property type="entry name" value="ABC_DR_subfamily_A"/>
    <property type="match status" value="1"/>
</dbReference>
<dbReference type="SUPFAM" id="SSF52540">
    <property type="entry name" value="P-loop containing nucleoside triphosphate hydrolases"/>
    <property type="match status" value="1"/>
</dbReference>
<dbReference type="GO" id="GO:0005524">
    <property type="term" value="F:ATP binding"/>
    <property type="evidence" value="ECO:0007669"/>
    <property type="project" value="UniProtKB-KW"/>
</dbReference>
<dbReference type="PROSITE" id="PS50893">
    <property type="entry name" value="ABC_TRANSPORTER_2"/>
    <property type="match status" value="1"/>
</dbReference>
<dbReference type="InterPro" id="IPR003439">
    <property type="entry name" value="ABC_transporter-like_ATP-bd"/>
</dbReference>
<evidence type="ECO:0000256" key="3">
    <source>
        <dbReference type="ARBA" id="ARBA00022741"/>
    </source>
</evidence>
<dbReference type="InterPro" id="IPR027417">
    <property type="entry name" value="P-loop_NTPase"/>
</dbReference>
<reference evidence="7 8" key="1">
    <citation type="submission" date="2019-05" db="EMBL/GenBank/DDBJ databases">
        <authorList>
            <consortium name="Science for Life Laboratories"/>
        </authorList>
    </citation>
    <scope>NUCLEOTIDE SEQUENCE [LARGE SCALE GENOMIC DNA]</scope>
    <source>
        <strain evidence="7">Soil9</strain>
    </source>
</reference>
<evidence type="ECO:0000256" key="5">
    <source>
        <dbReference type="SAM" id="MobiDB-lite"/>
    </source>
</evidence>
<dbReference type="Pfam" id="PF00005">
    <property type="entry name" value="ABC_tran"/>
    <property type="match status" value="1"/>
</dbReference>
<evidence type="ECO:0000313" key="8">
    <source>
        <dbReference type="Proteomes" id="UP000464178"/>
    </source>
</evidence>
<dbReference type="InterPro" id="IPR017871">
    <property type="entry name" value="ABC_transporter-like_CS"/>
</dbReference>
<dbReference type="PANTHER" id="PTHR43335">
    <property type="entry name" value="ABC TRANSPORTER, ATP-BINDING PROTEIN"/>
    <property type="match status" value="1"/>
</dbReference>
<comment type="similarity">
    <text evidence="1">Belongs to the ABC transporter superfamily.</text>
</comment>
<evidence type="ECO:0000259" key="6">
    <source>
        <dbReference type="PROSITE" id="PS50893"/>
    </source>
</evidence>